<evidence type="ECO:0000256" key="4">
    <source>
        <dbReference type="PROSITE-ProRule" id="PRU00027"/>
    </source>
</evidence>
<dbReference type="InterPro" id="IPR003656">
    <property type="entry name" value="Znf_BED"/>
</dbReference>
<proteinExistence type="predicted"/>
<dbReference type="PANTHER" id="PTHR32166:SF122">
    <property type="entry name" value="OS09G0499600 PROTEIN"/>
    <property type="match status" value="1"/>
</dbReference>
<dbReference type="Proteomes" id="UP000000226">
    <property type="component" value="Chromosome 3"/>
</dbReference>
<dbReference type="STRING" id="3885.V7CA35"/>
<evidence type="ECO:0000313" key="7">
    <source>
        <dbReference type="Proteomes" id="UP000000226"/>
    </source>
</evidence>
<keyword evidence="3" id="KW-0862">Zinc</keyword>
<dbReference type="InterPro" id="IPR012337">
    <property type="entry name" value="RNaseH-like_sf"/>
</dbReference>
<dbReference type="GO" id="GO:0003677">
    <property type="term" value="F:DNA binding"/>
    <property type="evidence" value="ECO:0007669"/>
    <property type="project" value="InterPro"/>
</dbReference>
<dbReference type="OrthoDB" id="2442898at2759"/>
<feature type="domain" description="BED-type" evidence="5">
    <location>
        <begin position="4"/>
        <end position="60"/>
    </location>
</feature>
<dbReference type="EMBL" id="CM002290">
    <property type="protein sequence ID" value="ESW26130.1"/>
    <property type="molecule type" value="Genomic_DNA"/>
</dbReference>
<evidence type="ECO:0000313" key="6">
    <source>
        <dbReference type="EMBL" id="ESW26130.1"/>
    </source>
</evidence>
<dbReference type="AlphaFoldDB" id="V7CA35"/>
<dbReference type="GO" id="GO:0008270">
    <property type="term" value="F:zinc ion binding"/>
    <property type="evidence" value="ECO:0007669"/>
    <property type="project" value="UniProtKB-KW"/>
</dbReference>
<dbReference type="Gramene" id="ESW26130">
    <property type="protein sequence ID" value="ESW26130"/>
    <property type="gene ID" value="PHAVU_003G093500g"/>
</dbReference>
<protein>
    <recommendedName>
        <fullName evidence="5">BED-type domain-containing protein</fullName>
    </recommendedName>
</protein>
<dbReference type="PROSITE" id="PS50808">
    <property type="entry name" value="ZF_BED"/>
    <property type="match status" value="1"/>
</dbReference>
<dbReference type="eggNOG" id="ENOG502QUNQ">
    <property type="taxonomic scope" value="Eukaryota"/>
</dbReference>
<dbReference type="InterPro" id="IPR007021">
    <property type="entry name" value="DUF659"/>
</dbReference>
<sequence>MASGRTNPAWKHCVYVDGKTRNLICKYCEKVLIRGVYKLKHHLAGTSKDVGAYMSVLKEVKKSMLDIVVTLQQNLLRKSMSREEKIALFFYNNVIPFNVANSEEFKRMLELVGRHGPRLKPPSYHELRVKYLKQRNEKTNLIMEEHKLFWKKTGYQGEIQLKKIFKMMDDIVEEVGEENIIQVVIDNAANYRAVGELLIQKRKNFEKKISLHHNTIANCKKITTYIYSRTGLISLLHKYSQGKYLIRPTNTRFATSYLTLGFLNENKLSLIRTFTSSKWQSSQFVKTRDGRLVENLILDKGFSKNILNCLRGVLPLIKVLRMVDSNEKPVMGFIN</sequence>
<reference evidence="7" key="1">
    <citation type="journal article" date="2014" name="Nat. Genet.">
        <title>A reference genome for common bean and genome-wide analysis of dual domestications.</title>
        <authorList>
            <person name="Schmutz J."/>
            <person name="McClean P.E."/>
            <person name="Mamidi S."/>
            <person name="Wu G.A."/>
            <person name="Cannon S.B."/>
            <person name="Grimwood J."/>
            <person name="Jenkins J."/>
            <person name="Shu S."/>
            <person name="Song Q."/>
            <person name="Chavarro C."/>
            <person name="Torres-Torres M."/>
            <person name="Geffroy V."/>
            <person name="Moghaddam S.M."/>
            <person name="Gao D."/>
            <person name="Abernathy B."/>
            <person name="Barry K."/>
            <person name="Blair M."/>
            <person name="Brick M.A."/>
            <person name="Chovatia M."/>
            <person name="Gepts P."/>
            <person name="Goodstein D.M."/>
            <person name="Gonzales M."/>
            <person name="Hellsten U."/>
            <person name="Hyten D.L."/>
            <person name="Jia G."/>
            <person name="Kelly J.D."/>
            <person name="Kudrna D."/>
            <person name="Lee R."/>
            <person name="Richard M.M."/>
            <person name="Miklas P.N."/>
            <person name="Osorno J.M."/>
            <person name="Rodrigues J."/>
            <person name="Thareau V."/>
            <person name="Urrea C.A."/>
            <person name="Wang M."/>
            <person name="Yu Y."/>
            <person name="Zhang M."/>
            <person name="Wing R.A."/>
            <person name="Cregan P.B."/>
            <person name="Rokhsar D.S."/>
            <person name="Jackson S.A."/>
        </authorList>
    </citation>
    <scope>NUCLEOTIDE SEQUENCE [LARGE SCALE GENOMIC DNA]</scope>
    <source>
        <strain evidence="7">cv. G19833</strain>
    </source>
</reference>
<name>V7CA35_PHAVU</name>
<dbReference type="PANTHER" id="PTHR32166">
    <property type="entry name" value="OSJNBA0013A04.12 PROTEIN"/>
    <property type="match status" value="1"/>
</dbReference>
<organism evidence="6 7">
    <name type="scientific">Phaseolus vulgaris</name>
    <name type="common">Kidney bean</name>
    <name type="synonym">French bean</name>
    <dbReference type="NCBI Taxonomy" id="3885"/>
    <lineage>
        <taxon>Eukaryota</taxon>
        <taxon>Viridiplantae</taxon>
        <taxon>Streptophyta</taxon>
        <taxon>Embryophyta</taxon>
        <taxon>Tracheophyta</taxon>
        <taxon>Spermatophyta</taxon>
        <taxon>Magnoliopsida</taxon>
        <taxon>eudicotyledons</taxon>
        <taxon>Gunneridae</taxon>
        <taxon>Pentapetalae</taxon>
        <taxon>rosids</taxon>
        <taxon>fabids</taxon>
        <taxon>Fabales</taxon>
        <taxon>Fabaceae</taxon>
        <taxon>Papilionoideae</taxon>
        <taxon>50 kb inversion clade</taxon>
        <taxon>NPAAA clade</taxon>
        <taxon>indigoferoid/millettioid clade</taxon>
        <taxon>Phaseoleae</taxon>
        <taxon>Phaseolus</taxon>
    </lineage>
</organism>
<evidence type="ECO:0000256" key="2">
    <source>
        <dbReference type="ARBA" id="ARBA00022771"/>
    </source>
</evidence>
<keyword evidence="7" id="KW-1185">Reference proteome</keyword>
<evidence type="ECO:0000256" key="3">
    <source>
        <dbReference type="ARBA" id="ARBA00022833"/>
    </source>
</evidence>
<accession>V7CA35</accession>
<keyword evidence="1" id="KW-0479">Metal-binding</keyword>
<gene>
    <name evidence="6" type="ORF">PHAVU_003G093500g</name>
</gene>
<dbReference type="SUPFAM" id="SSF53098">
    <property type="entry name" value="Ribonuclease H-like"/>
    <property type="match status" value="1"/>
</dbReference>
<evidence type="ECO:0000256" key="1">
    <source>
        <dbReference type="ARBA" id="ARBA00022723"/>
    </source>
</evidence>
<evidence type="ECO:0000259" key="5">
    <source>
        <dbReference type="PROSITE" id="PS50808"/>
    </source>
</evidence>
<dbReference type="Pfam" id="PF04937">
    <property type="entry name" value="DUF659"/>
    <property type="match status" value="1"/>
</dbReference>
<keyword evidence="2 4" id="KW-0863">Zinc-finger</keyword>